<evidence type="ECO:0000313" key="2">
    <source>
        <dbReference type="Proteomes" id="UP000007797"/>
    </source>
</evidence>
<dbReference type="KEGG" id="dfa:DFA_00534"/>
<proteinExistence type="predicted"/>
<evidence type="ECO:0000313" key="1">
    <source>
        <dbReference type="EMBL" id="EGG20673.1"/>
    </source>
</evidence>
<gene>
    <name evidence="1" type="ORF">DFA_00534</name>
</gene>
<reference evidence="2" key="1">
    <citation type="journal article" date="2011" name="Genome Res.">
        <title>Phylogeny-wide analysis of social amoeba genomes highlights ancient origins for complex intercellular communication.</title>
        <authorList>
            <person name="Heidel A.J."/>
            <person name="Lawal H.M."/>
            <person name="Felder M."/>
            <person name="Schilde C."/>
            <person name="Helps N.R."/>
            <person name="Tunggal B."/>
            <person name="Rivero F."/>
            <person name="John U."/>
            <person name="Schleicher M."/>
            <person name="Eichinger L."/>
            <person name="Platzer M."/>
            <person name="Noegel A.A."/>
            <person name="Schaap P."/>
            <person name="Gloeckner G."/>
        </authorList>
    </citation>
    <scope>NUCLEOTIDE SEQUENCE [LARGE SCALE GENOMIC DNA]</scope>
    <source>
        <strain evidence="2">SH3</strain>
    </source>
</reference>
<dbReference type="Proteomes" id="UP000007797">
    <property type="component" value="Unassembled WGS sequence"/>
</dbReference>
<sequence length="201" mass="23181">MLRDITLSIISAYQESGVSYDQCYARNMAATQPWEKTLNKEQKRQLDTIRYIYTDNIQLVWKTTQERGENTTNIDGETVKLCIRIGKDGMMERSIMQVEEDIICDTKVREYESRISLNIYEHDMLWITLYKNGNFIQHMNRYVDVLNGMLVLNATRNNLGPRSGIVFSTYSKNIFLVGGYSFQSADGSQSLTINLTFTHSG</sequence>
<dbReference type="AlphaFoldDB" id="F4PSC7"/>
<organism evidence="1 2">
    <name type="scientific">Cavenderia fasciculata</name>
    <name type="common">Slime mold</name>
    <name type="synonym">Dictyostelium fasciculatum</name>
    <dbReference type="NCBI Taxonomy" id="261658"/>
    <lineage>
        <taxon>Eukaryota</taxon>
        <taxon>Amoebozoa</taxon>
        <taxon>Evosea</taxon>
        <taxon>Eumycetozoa</taxon>
        <taxon>Dictyostelia</taxon>
        <taxon>Acytosteliales</taxon>
        <taxon>Cavenderiaceae</taxon>
        <taxon>Cavenderia</taxon>
    </lineage>
</organism>
<keyword evidence="2" id="KW-1185">Reference proteome</keyword>
<dbReference type="GeneID" id="14873643"/>
<dbReference type="EMBL" id="GL883010">
    <property type="protein sequence ID" value="EGG20673.1"/>
    <property type="molecule type" value="Genomic_DNA"/>
</dbReference>
<name>F4PSC7_CACFS</name>
<protein>
    <submittedName>
        <fullName evidence="1">Uncharacterized protein</fullName>
    </submittedName>
</protein>
<dbReference type="RefSeq" id="XP_004358523.1">
    <property type="nucleotide sequence ID" value="XM_004358466.1"/>
</dbReference>
<accession>F4PSC7</accession>